<organism evidence="1 2">
    <name type="scientific">Nocardioides bruguierae</name>
    <dbReference type="NCBI Taxonomy" id="2945102"/>
    <lineage>
        <taxon>Bacteria</taxon>
        <taxon>Bacillati</taxon>
        <taxon>Actinomycetota</taxon>
        <taxon>Actinomycetes</taxon>
        <taxon>Propionibacteriales</taxon>
        <taxon>Nocardioidaceae</taxon>
        <taxon>Nocardioides</taxon>
    </lineage>
</organism>
<sequence>MTRRLAVACTGVALGAAWIAARRTGPHVLAHPVTQEARRRTKRAVHVLRGRPLLADLHIEDGTIYIDPGDRALLDGITVIGGPPRVAVADIEQIMADAVSKAVAAAYSPTAIHVGPRPSTNRAVRPDEAAP</sequence>
<protein>
    <submittedName>
        <fullName evidence="1">Uncharacterized protein</fullName>
    </submittedName>
</protein>
<evidence type="ECO:0000313" key="1">
    <source>
        <dbReference type="EMBL" id="MCM0622193.1"/>
    </source>
</evidence>
<dbReference type="EMBL" id="JAMOIL010000030">
    <property type="protein sequence ID" value="MCM0622193.1"/>
    <property type="molecule type" value="Genomic_DNA"/>
</dbReference>
<gene>
    <name evidence="1" type="ORF">M8330_18020</name>
</gene>
<keyword evidence="2" id="KW-1185">Reference proteome</keyword>
<name>A0A9X2IGN1_9ACTN</name>
<comment type="caution">
    <text evidence="1">The sequence shown here is derived from an EMBL/GenBank/DDBJ whole genome shotgun (WGS) entry which is preliminary data.</text>
</comment>
<proteinExistence type="predicted"/>
<reference evidence="1" key="1">
    <citation type="submission" date="2022-05" db="EMBL/GenBank/DDBJ databases">
        <authorList>
            <person name="Tuo L."/>
        </authorList>
    </citation>
    <scope>NUCLEOTIDE SEQUENCE</scope>
    <source>
        <strain evidence="1">BSK12Z-4</strain>
    </source>
</reference>
<dbReference type="RefSeq" id="WP_250828454.1">
    <property type="nucleotide sequence ID" value="NZ_JAMOIL010000030.1"/>
</dbReference>
<accession>A0A9X2IGN1</accession>
<evidence type="ECO:0000313" key="2">
    <source>
        <dbReference type="Proteomes" id="UP001139485"/>
    </source>
</evidence>
<dbReference type="AlphaFoldDB" id="A0A9X2IGN1"/>
<dbReference type="Proteomes" id="UP001139485">
    <property type="component" value="Unassembled WGS sequence"/>
</dbReference>